<dbReference type="SMART" id="SM00091">
    <property type="entry name" value="PAS"/>
    <property type="match status" value="5"/>
</dbReference>
<dbReference type="InterPro" id="IPR000014">
    <property type="entry name" value="PAS"/>
</dbReference>
<evidence type="ECO:0000256" key="2">
    <source>
        <dbReference type="ARBA" id="ARBA00012438"/>
    </source>
</evidence>
<feature type="domain" description="PAC" evidence="9">
    <location>
        <begin position="475"/>
        <end position="526"/>
    </location>
</feature>
<feature type="domain" description="Histidine kinase" evidence="7">
    <location>
        <begin position="957"/>
        <end position="1193"/>
    </location>
</feature>
<feature type="domain" description="PAC" evidence="9">
    <location>
        <begin position="885"/>
        <end position="939"/>
    </location>
</feature>
<dbReference type="Pfam" id="PF00512">
    <property type="entry name" value="HisKA"/>
    <property type="match status" value="1"/>
</dbReference>
<dbReference type="Gene3D" id="1.10.287.130">
    <property type="match status" value="1"/>
</dbReference>
<feature type="domain" description="PAC" evidence="9">
    <location>
        <begin position="216"/>
        <end position="268"/>
    </location>
</feature>
<keyword evidence="5" id="KW-0418">Kinase</keyword>
<organism evidence="10 11">
    <name type="scientific">Phormidium pseudopriestleyi FRX01</name>
    <dbReference type="NCBI Taxonomy" id="1759528"/>
    <lineage>
        <taxon>Bacteria</taxon>
        <taxon>Bacillati</taxon>
        <taxon>Cyanobacteriota</taxon>
        <taxon>Cyanophyceae</taxon>
        <taxon>Oscillatoriophycideae</taxon>
        <taxon>Oscillatoriales</taxon>
        <taxon>Oscillatoriaceae</taxon>
        <taxon>Phormidium</taxon>
    </lineage>
</organism>
<evidence type="ECO:0000313" key="10">
    <source>
        <dbReference type="EMBL" id="MBO0348562.1"/>
    </source>
</evidence>
<dbReference type="NCBIfam" id="TIGR00229">
    <property type="entry name" value="sensory_box"/>
    <property type="match status" value="6"/>
</dbReference>
<dbReference type="InterPro" id="IPR001610">
    <property type="entry name" value="PAC"/>
</dbReference>
<feature type="domain" description="PAS" evidence="8">
    <location>
        <begin position="269"/>
        <end position="340"/>
    </location>
</feature>
<dbReference type="PANTHER" id="PTHR43304">
    <property type="entry name" value="PHYTOCHROME-LIKE PROTEIN CPH1"/>
    <property type="match status" value="1"/>
</dbReference>
<sequence>MNAPGDSHRFYEALNTAKTETEAIHLVSTIFFKLSADLFCIIGTDGYFKRVNPAWTHILGWSQEELLGRPWLEFLHPDDRELTITVANPVHQSDISIKNRYRHKNGTYRWFAWKACHYPDSISYAVGRDITEQQELEVALHQSERHYRNLVQTSRDLIWSLDQEGRWTFVNRAAQEIYGYAPHQMLGRLFFEFMDPEQGVKDRQMFDRLQAGESVFPYETQHRRQDGTPVFLSFNAVLMHDEFGNIIGTTGTATDITHRKQAESALQESQQKLAIHLQQTPLAAVEWNLKFEVSNWNPAAERLFGYTREEILGHHALELIPQNVQWEVNEEVLQALLHQEGGIYSTNENQTKDGRVIICEWHNTPLVDAEGQMIGVASLVQNVTEKFVAIRGLEQSEARFQKLADNIPGLIYQSIIHQDGAVSFPFLSSGCLDVMEVDLDYLKQHPNILGEMIYPEDRPSYKRSIATKLQRMEPWRWEGRFIMRSGQIKWLQCVARPERQENGDILWEGMMIDITDRKLAEKAVTQSEAKWRSLIQNSSDMITILEPDGTIRYHSPSVERILGYYPEELIGHNATRFVHPDDVTKVRETYQMLSNHPDLIMKIEYRVQRATGEILYFESIGRNLLAETAVNGLVINSRDITNHKIAEEALNHANTQLERRVKQRTSELNSSLEQLRIEIIERANVESALRESEQRFRAIFEGAAIGIVVRTLDWEILDSNPAFQSMLGYSQEELQGKICLELSDPLDQKVERSLAIEMVTGQRQGYQIEKRYRCKNGSWIWGRLSVSLVSGKGETPQFAIAMVEDITARKKAESELILTRKAVESSGDAIAISNRLGCHIYQNSAFSHLYEYETPEQLNAAGGPLAVFADPILGTEVFETIRDGNSWSGEVIHRTSGDHTIPVHLSADAIKDPSGTIVGLISISTDISQRVSAEQELKKALHAAEAASRSKSTFLANMSHELRTPLNAIIGYSEILAEEMEEAGEQEAIADLTKIRTAGKHLLALINDILDISKIEAGRMTLYLEPFDITLLISEVISTVKPLIEKNRNHLEINCDPSVGIMTGDLTKVRQILFNLLSNAAKFTGNGTIALTVTPHESGEWIHNPPTPDTPLEQTPGIEFRVTDTGIGISPEQLENIFEAFNQADASTTRKYGGTGLGLAISQRFCQMMGGEIRIESEAEKGSIFILWLPMNLNQTAEEIPE</sequence>
<dbReference type="InterPro" id="IPR003594">
    <property type="entry name" value="HATPase_dom"/>
</dbReference>
<gene>
    <name evidence="10" type="ORF">J0895_05460</name>
</gene>
<evidence type="ECO:0000259" key="7">
    <source>
        <dbReference type="PROSITE" id="PS50109"/>
    </source>
</evidence>
<feature type="domain" description="PAC" evidence="9">
    <location>
        <begin position="601"/>
        <end position="652"/>
    </location>
</feature>
<dbReference type="InterPro" id="IPR005467">
    <property type="entry name" value="His_kinase_dom"/>
</dbReference>
<dbReference type="PROSITE" id="PS50112">
    <property type="entry name" value="PAS"/>
    <property type="match status" value="5"/>
</dbReference>
<dbReference type="Gene3D" id="3.30.450.20">
    <property type="entry name" value="PAS domain"/>
    <property type="match status" value="7"/>
</dbReference>
<evidence type="ECO:0000259" key="9">
    <source>
        <dbReference type="PROSITE" id="PS50113"/>
    </source>
</evidence>
<dbReference type="CDD" id="cd16922">
    <property type="entry name" value="HATPase_EvgS-ArcB-TorS-like"/>
    <property type="match status" value="1"/>
</dbReference>
<feature type="domain" description="PAC" evidence="9">
    <location>
        <begin position="766"/>
        <end position="818"/>
    </location>
</feature>
<dbReference type="SUPFAM" id="SSF55785">
    <property type="entry name" value="PYP-like sensor domain (PAS domain)"/>
    <property type="match status" value="7"/>
</dbReference>
<dbReference type="Pfam" id="PF08447">
    <property type="entry name" value="PAS_3"/>
    <property type="match status" value="3"/>
</dbReference>
<dbReference type="SUPFAM" id="SSF55874">
    <property type="entry name" value="ATPase domain of HSP90 chaperone/DNA topoisomerase II/histidine kinase"/>
    <property type="match status" value="1"/>
</dbReference>
<feature type="domain" description="PAS" evidence="8">
    <location>
        <begin position="143"/>
        <end position="213"/>
    </location>
</feature>
<dbReference type="InterPro" id="IPR052162">
    <property type="entry name" value="Sensor_kinase/Photoreceptor"/>
</dbReference>
<evidence type="ECO:0000256" key="6">
    <source>
        <dbReference type="ARBA" id="ARBA00023012"/>
    </source>
</evidence>
<feature type="domain" description="PAS" evidence="8">
    <location>
        <begin position="41"/>
        <end position="81"/>
    </location>
</feature>
<evidence type="ECO:0000256" key="1">
    <source>
        <dbReference type="ARBA" id="ARBA00000085"/>
    </source>
</evidence>
<feature type="domain" description="PAS" evidence="8">
    <location>
        <begin position="527"/>
        <end position="597"/>
    </location>
</feature>
<accession>A0ABS3FN86</accession>
<proteinExistence type="predicted"/>
<dbReference type="RefSeq" id="WP_207087109.1">
    <property type="nucleotide sequence ID" value="NZ_JAFLQW010000143.1"/>
</dbReference>
<dbReference type="PANTHER" id="PTHR43304:SF1">
    <property type="entry name" value="PAC DOMAIN-CONTAINING PROTEIN"/>
    <property type="match status" value="1"/>
</dbReference>
<reference evidence="10 11" key="1">
    <citation type="submission" date="2021-03" db="EMBL/GenBank/DDBJ databases">
        <title>Metabolic Capacity of the Antarctic Cyanobacterium Phormidium pseudopriestleyi that Sustains Oxygenic Photosynthesis in the Presence of Hydrogen Sulfide.</title>
        <authorList>
            <person name="Lumian J.E."/>
            <person name="Jungblut A.D."/>
            <person name="Dillon M.L."/>
            <person name="Hawes I."/>
            <person name="Doran P.T."/>
            <person name="Mackey T.J."/>
            <person name="Dick G.J."/>
            <person name="Grettenberger C.L."/>
            <person name="Sumner D.Y."/>
        </authorList>
    </citation>
    <scope>NUCLEOTIDE SEQUENCE [LARGE SCALE GENOMIC DNA]</scope>
    <source>
        <strain evidence="10 11">FRX01</strain>
    </source>
</reference>
<dbReference type="CDD" id="cd00082">
    <property type="entry name" value="HisKA"/>
    <property type="match status" value="1"/>
</dbReference>
<dbReference type="EC" id="2.7.13.3" evidence="2"/>
<name>A0ABS3FN86_9CYAN</name>
<keyword evidence="4" id="KW-0808">Transferase</keyword>
<feature type="domain" description="PAC" evidence="9">
    <location>
        <begin position="337"/>
        <end position="395"/>
    </location>
</feature>
<dbReference type="PROSITE" id="PS50109">
    <property type="entry name" value="HIS_KIN"/>
    <property type="match status" value="1"/>
</dbReference>
<evidence type="ECO:0000256" key="3">
    <source>
        <dbReference type="ARBA" id="ARBA00022553"/>
    </source>
</evidence>
<evidence type="ECO:0000256" key="5">
    <source>
        <dbReference type="ARBA" id="ARBA00022777"/>
    </source>
</evidence>
<dbReference type="InterPro" id="IPR036097">
    <property type="entry name" value="HisK_dim/P_sf"/>
</dbReference>
<evidence type="ECO:0000256" key="4">
    <source>
        <dbReference type="ARBA" id="ARBA00022679"/>
    </source>
</evidence>
<dbReference type="SMART" id="SM00387">
    <property type="entry name" value="HATPase_c"/>
    <property type="match status" value="1"/>
</dbReference>
<dbReference type="SMART" id="SM00388">
    <property type="entry name" value="HisKA"/>
    <property type="match status" value="1"/>
</dbReference>
<dbReference type="PROSITE" id="PS50113">
    <property type="entry name" value="PAC"/>
    <property type="match status" value="6"/>
</dbReference>
<evidence type="ECO:0000259" key="8">
    <source>
        <dbReference type="PROSITE" id="PS50112"/>
    </source>
</evidence>
<dbReference type="PRINTS" id="PR00344">
    <property type="entry name" value="BCTRLSENSOR"/>
</dbReference>
<dbReference type="Pfam" id="PF00989">
    <property type="entry name" value="PAS"/>
    <property type="match status" value="2"/>
</dbReference>
<dbReference type="InterPro" id="IPR004358">
    <property type="entry name" value="Sig_transdc_His_kin-like_C"/>
</dbReference>
<evidence type="ECO:0000313" key="11">
    <source>
        <dbReference type="Proteomes" id="UP000664844"/>
    </source>
</evidence>
<comment type="caution">
    <text evidence="10">The sequence shown here is derived from an EMBL/GenBank/DDBJ whole genome shotgun (WGS) entry which is preliminary data.</text>
</comment>
<dbReference type="Gene3D" id="3.30.565.10">
    <property type="entry name" value="Histidine kinase-like ATPase, C-terminal domain"/>
    <property type="match status" value="1"/>
</dbReference>
<dbReference type="InterPro" id="IPR013655">
    <property type="entry name" value="PAS_fold_3"/>
</dbReference>
<dbReference type="SUPFAM" id="SSF47384">
    <property type="entry name" value="Homodimeric domain of signal transducing histidine kinase"/>
    <property type="match status" value="1"/>
</dbReference>
<dbReference type="SMART" id="SM00086">
    <property type="entry name" value="PAC"/>
    <property type="match status" value="7"/>
</dbReference>
<keyword evidence="3" id="KW-0597">Phosphoprotein</keyword>
<dbReference type="InterPro" id="IPR035965">
    <property type="entry name" value="PAS-like_dom_sf"/>
</dbReference>
<dbReference type="EMBL" id="JAFLQW010000143">
    <property type="protein sequence ID" value="MBO0348562.1"/>
    <property type="molecule type" value="Genomic_DNA"/>
</dbReference>
<keyword evidence="11" id="KW-1185">Reference proteome</keyword>
<comment type="catalytic activity">
    <reaction evidence="1">
        <text>ATP + protein L-histidine = ADP + protein N-phospho-L-histidine.</text>
        <dbReference type="EC" id="2.7.13.3"/>
    </reaction>
</comment>
<dbReference type="CDD" id="cd00130">
    <property type="entry name" value="PAS"/>
    <property type="match status" value="6"/>
</dbReference>
<dbReference type="Pfam" id="PF13426">
    <property type="entry name" value="PAS_9"/>
    <property type="match status" value="2"/>
</dbReference>
<dbReference type="Pfam" id="PF02518">
    <property type="entry name" value="HATPase_c"/>
    <property type="match status" value="1"/>
</dbReference>
<feature type="domain" description="PAS" evidence="8">
    <location>
        <begin position="692"/>
        <end position="762"/>
    </location>
</feature>
<dbReference type="Proteomes" id="UP000664844">
    <property type="component" value="Unassembled WGS sequence"/>
</dbReference>
<keyword evidence="6" id="KW-0902">Two-component regulatory system</keyword>
<protein>
    <recommendedName>
        <fullName evidence="2">histidine kinase</fullName>
        <ecNumber evidence="2">2.7.13.3</ecNumber>
    </recommendedName>
</protein>
<dbReference type="InterPro" id="IPR036890">
    <property type="entry name" value="HATPase_C_sf"/>
</dbReference>
<dbReference type="InterPro" id="IPR000700">
    <property type="entry name" value="PAS-assoc_C"/>
</dbReference>
<dbReference type="InterPro" id="IPR013767">
    <property type="entry name" value="PAS_fold"/>
</dbReference>
<dbReference type="InterPro" id="IPR003661">
    <property type="entry name" value="HisK_dim/P_dom"/>
</dbReference>